<evidence type="ECO:0000256" key="8">
    <source>
        <dbReference type="ARBA" id="ARBA00024477"/>
    </source>
</evidence>
<evidence type="ECO:0000256" key="10">
    <source>
        <dbReference type="ARBA" id="ARBA00049115"/>
    </source>
</evidence>
<keyword evidence="13" id="KW-0175">Coiled coil</keyword>
<evidence type="ECO:0000256" key="3">
    <source>
        <dbReference type="ARBA" id="ARBA00008273"/>
    </source>
</evidence>
<dbReference type="GO" id="GO:0070626">
    <property type="term" value="F:(S)-2-(5-amino-1-(5-phospho-D-ribosyl)imidazole-4-carboxamido) succinate lyase (fumarate-forming) activity"/>
    <property type="evidence" value="ECO:0007669"/>
    <property type="project" value="TreeGrafter"/>
</dbReference>
<dbReference type="InterPro" id="IPR000362">
    <property type="entry name" value="Fumarate_lyase_fam"/>
</dbReference>
<accession>A0A7C5Q5C5</accession>
<dbReference type="PANTHER" id="PTHR43172:SF1">
    <property type="entry name" value="ADENYLOSUCCINATE LYASE"/>
    <property type="match status" value="1"/>
</dbReference>
<dbReference type="InterPro" id="IPR020557">
    <property type="entry name" value="Fumarate_lyase_CS"/>
</dbReference>
<evidence type="ECO:0000256" key="6">
    <source>
        <dbReference type="ARBA" id="ARBA00022755"/>
    </source>
</evidence>
<dbReference type="Pfam" id="PF00206">
    <property type="entry name" value="Lyase_1"/>
    <property type="match status" value="1"/>
</dbReference>
<gene>
    <name evidence="15" type="primary">purB</name>
    <name evidence="15" type="ORF">ENJ61_06880</name>
</gene>
<dbReference type="InterPro" id="IPR022761">
    <property type="entry name" value="Fumarate_lyase_N"/>
</dbReference>
<dbReference type="PRINTS" id="PR00145">
    <property type="entry name" value="ARGSUCLYASE"/>
</dbReference>
<dbReference type="AlphaFoldDB" id="A0A7C5Q5C5"/>
<dbReference type="GO" id="GO:0005829">
    <property type="term" value="C:cytosol"/>
    <property type="evidence" value="ECO:0007669"/>
    <property type="project" value="TreeGrafter"/>
</dbReference>
<dbReference type="InterPro" id="IPR004769">
    <property type="entry name" value="Pur_lyase"/>
</dbReference>
<dbReference type="GO" id="GO:0004018">
    <property type="term" value="F:N6-(1,2-dicarboxyethyl)AMP AMP-lyase (fumarate-forming) activity"/>
    <property type="evidence" value="ECO:0007669"/>
    <property type="project" value="UniProtKB-UniRule"/>
</dbReference>
<comment type="pathway">
    <text evidence="2 12">Purine metabolism; AMP biosynthesis via de novo pathway; AMP from IMP: step 2/2.</text>
</comment>
<comment type="pathway">
    <text evidence="1 12">Purine metabolism; IMP biosynthesis via de novo pathway; 5-amino-1-(5-phospho-D-ribosyl)imidazole-4-carboxamide from 5-amino-1-(5-phospho-D-ribosyl)imidazole-4-carboxylate: step 2/2.</text>
</comment>
<feature type="coiled-coil region" evidence="13">
    <location>
        <begin position="110"/>
        <end position="137"/>
    </location>
</feature>
<dbReference type="PRINTS" id="PR00149">
    <property type="entry name" value="FUMRATELYASE"/>
</dbReference>
<evidence type="ECO:0000256" key="1">
    <source>
        <dbReference type="ARBA" id="ARBA00004706"/>
    </source>
</evidence>
<organism evidence="15">
    <name type="scientific">Aquifex aeolicus</name>
    <dbReference type="NCBI Taxonomy" id="63363"/>
    <lineage>
        <taxon>Bacteria</taxon>
        <taxon>Pseudomonadati</taxon>
        <taxon>Aquificota</taxon>
        <taxon>Aquificia</taxon>
        <taxon>Aquificales</taxon>
        <taxon>Aquificaceae</taxon>
        <taxon>Aquifex</taxon>
    </lineage>
</organism>
<evidence type="ECO:0000256" key="5">
    <source>
        <dbReference type="ARBA" id="ARBA00017058"/>
    </source>
</evidence>
<comment type="catalytic activity">
    <reaction evidence="10">
        <text>N(6)-(1,2-dicarboxyethyl)-AMP = fumarate + AMP</text>
        <dbReference type="Rhea" id="RHEA:16853"/>
        <dbReference type="ChEBI" id="CHEBI:29806"/>
        <dbReference type="ChEBI" id="CHEBI:57567"/>
        <dbReference type="ChEBI" id="CHEBI:456215"/>
        <dbReference type="EC" id="4.3.2.2"/>
    </reaction>
    <physiologicalReaction direction="left-to-right" evidence="10">
        <dbReference type="Rhea" id="RHEA:16854"/>
    </physiologicalReaction>
</comment>
<keyword evidence="7 12" id="KW-0456">Lyase</keyword>
<dbReference type="Proteomes" id="UP000885792">
    <property type="component" value="Unassembled WGS sequence"/>
</dbReference>
<evidence type="ECO:0000256" key="2">
    <source>
        <dbReference type="ARBA" id="ARBA00004734"/>
    </source>
</evidence>
<dbReference type="UniPathway" id="UPA00075">
    <property type="reaction ID" value="UER00336"/>
</dbReference>
<dbReference type="Pfam" id="PF10397">
    <property type="entry name" value="ADSL_C"/>
    <property type="match status" value="1"/>
</dbReference>
<comment type="catalytic activity">
    <reaction evidence="8">
        <text>(2S)-2-[5-amino-1-(5-phospho-beta-D-ribosyl)imidazole-4-carboxamido]succinate = 5-amino-1-(5-phospho-beta-D-ribosyl)imidazole-4-carboxamide + fumarate</text>
        <dbReference type="Rhea" id="RHEA:23920"/>
        <dbReference type="ChEBI" id="CHEBI:29806"/>
        <dbReference type="ChEBI" id="CHEBI:58443"/>
        <dbReference type="ChEBI" id="CHEBI:58475"/>
        <dbReference type="EC" id="4.3.2.2"/>
    </reaction>
    <physiologicalReaction direction="left-to-right" evidence="8">
        <dbReference type="Rhea" id="RHEA:23921"/>
    </physiologicalReaction>
</comment>
<dbReference type="InterPro" id="IPR008948">
    <property type="entry name" value="L-Aspartase-like"/>
</dbReference>
<dbReference type="EC" id="4.3.2.2" evidence="4 11"/>
<dbReference type="GO" id="GO:0006189">
    <property type="term" value="P:'de novo' IMP biosynthetic process"/>
    <property type="evidence" value="ECO:0007669"/>
    <property type="project" value="UniProtKB-UniPathway"/>
</dbReference>
<evidence type="ECO:0000256" key="4">
    <source>
        <dbReference type="ARBA" id="ARBA00012339"/>
    </source>
</evidence>
<dbReference type="EMBL" id="DRNB01000249">
    <property type="protein sequence ID" value="HHJ64617.1"/>
    <property type="molecule type" value="Genomic_DNA"/>
</dbReference>
<comment type="caution">
    <text evidence="15">The sequence shown here is derived from an EMBL/GenBank/DDBJ whole genome shotgun (WGS) entry which is preliminary data.</text>
</comment>
<evidence type="ECO:0000256" key="13">
    <source>
        <dbReference type="SAM" id="Coils"/>
    </source>
</evidence>
<dbReference type="Gene3D" id="1.10.40.30">
    <property type="entry name" value="Fumarase/aspartase (C-terminal domain)"/>
    <property type="match status" value="1"/>
</dbReference>
<dbReference type="Gene3D" id="1.10.275.10">
    <property type="entry name" value="Fumarase/aspartase (N-terminal domain)"/>
    <property type="match status" value="1"/>
</dbReference>
<evidence type="ECO:0000256" key="9">
    <source>
        <dbReference type="ARBA" id="ARBA00030717"/>
    </source>
</evidence>
<dbReference type="InterPro" id="IPR024083">
    <property type="entry name" value="Fumarase/histidase_N"/>
</dbReference>
<dbReference type="SMART" id="SM00998">
    <property type="entry name" value="ADSL_C"/>
    <property type="match status" value="1"/>
</dbReference>
<dbReference type="FunFam" id="1.20.200.10:FF:000008">
    <property type="entry name" value="Adenylosuccinate lyase"/>
    <property type="match status" value="1"/>
</dbReference>
<reference evidence="15" key="1">
    <citation type="journal article" date="2020" name="mSystems">
        <title>Genome- and Community-Level Interaction Insights into Carbon Utilization and Element Cycling Functions of Hydrothermarchaeota in Hydrothermal Sediment.</title>
        <authorList>
            <person name="Zhou Z."/>
            <person name="Liu Y."/>
            <person name="Xu W."/>
            <person name="Pan J."/>
            <person name="Luo Z.H."/>
            <person name="Li M."/>
        </authorList>
    </citation>
    <scope>NUCLEOTIDE SEQUENCE [LARGE SCALE GENOMIC DNA]</scope>
    <source>
        <strain evidence="15">HyVt-501</strain>
    </source>
</reference>
<evidence type="ECO:0000256" key="7">
    <source>
        <dbReference type="ARBA" id="ARBA00023239"/>
    </source>
</evidence>
<feature type="domain" description="Adenylosuccinate lyase C-terminal" evidence="14">
    <location>
        <begin position="352"/>
        <end position="432"/>
    </location>
</feature>
<evidence type="ECO:0000256" key="12">
    <source>
        <dbReference type="RuleBase" id="RU361172"/>
    </source>
</evidence>
<sequence length="433" mass="50355">MIERYTREEIGKVWTERNRFEKWLEVELAVCRAWAELGRIPRSALLKIEERAKIDEEVLEKIKRYERVYKHDVLSFVSAVAEQVGEEGRYIHLGITSSDVVDTALALMMREALEIILRDVELVLEELKRLAHEHKDTLMMGRTHGVHAEPITLGLKFAVWFDEMRRNRERLLRAKERISYGKISGAVGTYSNVPPEVERIALSELGLKAEPASTQIVHRDRHAEFMTALALTASSLEKFALEIRHLQRTEVLELQEPFEEGQRGSSAMPHKKNPIHAERICGLARVIRANLLPALENVALWHERDISHSSVERIILPDSTIALDYILHLFYNILRGLVVNRERMLRNMELSKGLFFSSKVLVALTEKGMARDRAYALVQKCAMESWDTGRNFRDILLEEEEVRKHLSEEEIERIFDPWEFVKHRDYIFKKVFG</sequence>
<keyword evidence="6 12" id="KW-0658">Purine biosynthesis</keyword>
<comment type="similarity">
    <text evidence="3 12">Belongs to the lyase 1 family. Adenylosuccinate lyase subfamily.</text>
</comment>
<evidence type="ECO:0000259" key="14">
    <source>
        <dbReference type="SMART" id="SM00998"/>
    </source>
</evidence>
<proteinExistence type="inferred from homology"/>
<dbReference type="SUPFAM" id="SSF48557">
    <property type="entry name" value="L-aspartase-like"/>
    <property type="match status" value="1"/>
</dbReference>
<dbReference type="Gene3D" id="1.20.200.10">
    <property type="entry name" value="Fumarase/aspartase (Central domain)"/>
    <property type="match status" value="1"/>
</dbReference>
<name>A0A7C5Q5C5_AQUAO</name>
<dbReference type="UniPathway" id="UPA00074">
    <property type="reaction ID" value="UER00132"/>
</dbReference>
<protein>
    <recommendedName>
        <fullName evidence="5 11">Adenylosuccinate lyase</fullName>
        <shortName evidence="12">ASL</shortName>
        <ecNumber evidence="4 11">4.3.2.2</ecNumber>
    </recommendedName>
    <alternativeName>
        <fullName evidence="9 12">Adenylosuccinase</fullName>
    </alternativeName>
</protein>
<dbReference type="GO" id="GO:0044208">
    <property type="term" value="P:'de novo' AMP biosynthetic process"/>
    <property type="evidence" value="ECO:0007669"/>
    <property type="project" value="UniProtKB-UniPathway"/>
</dbReference>
<evidence type="ECO:0000313" key="15">
    <source>
        <dbReference type="EMBL" id="HHJ64617.1"/>
    </source>
</evidence>
<dbReference type="InterPro" id="IPR019468">
    <property type="entry name" value="AdenyloSucc_lyase_C"/>
</dbReference>
<dbReference type="FunFam" id="1.10.40.30:FF:000007">
    <property type="entry name" value="Adenylosuccinate lyase"/>
    <property type="match status" value="1"/>
</dbReference>
<dbReference type="PANTHER" id="PTHR43172">
    <property type="entry name" value="ADENYLOSUCCINATE LYASE"/>
    <property type="match status" value="1"/>
</dbReference>
<evidence type="ECO:0000256" key="11">
    <source>
        <dbReference type="NCBIfam" id="TIGR00928"/>
    </source>
</evidence>
<dbReference type="NCBIfam" id="TIGR00928">
    <property type="entry name" value="purB"/>
    <property type="match status" value="1"/>
</dbReference>
<dbReference type="CDD" id="cd01360">
    <property type="entry name" value="Adenylsuccinate_lyase_1"/>
    <property type="match status" value="1"/>
</dbReference>
<dbReference type="PROSITE" id="PS00163">
    <property type="entry name" value="FUMARATE_LYASES"/>
    <property type="match status" value="1"/>
</dbReference>